<evidence type="ECO:0000256" key="11">
    <source>
        <dbReference type="SAM" id="MobiDB-lite"/>
    </source>
</evidence>
<evidence type="ECO:0000256" key="7">
    <source>
        <dbReference type="ARBA" id="ARBA00023180"/>
    </source>
</evidence>
<feature type="compositionally biased region" description="Pro residues" evidence="11">
    <location>
        <begin position="107"/>
        <end position="119"/>
    </location>
</feature>
<evidence type="ECO:0000313" key="13">
    <source>
        <dbReference type="EMBL" id="RDX76627.1"/>
    </source>
</evidence>
<keyword evidence="14" id="KW-1185">Reference proteome</keyword>
<proteinExistence type="inferred from homology"/>
<feature type="region of interest" description="Disordered" evidence="11">
    <location>
        <begin position="75"/>
        <end position="135"/>
    </location>
</feature>
<keyword evidence="2" id="KW-1003">Cell membrane</keyword>
<feature type="transmembrane region" description="Helical" evidence="12">
    <location>
        <begin position="6"/>
        <end position="24"/>
    </location>
</feature>
<evidence type="ECO:0000256" key="5">
    <source>
        <dbReference type="ARBA" id="ARBA00022974"/>
    </source>
</evidence>
<evidence type="ECO:0000256" key="12">
    <source>
        <dbReference type="SAM" id="Phobius"/>
    </source>
</evidence>
<evidence type="ECO:0000256" key="9">
    <source>
        <dbReference type="ARBA" id="ARBA00025294"/>
    </source>
</evidence>
<name>A0A371FEA0_MUCPR</name>
<evidence type="ECO:0000256" key="8">
    <source>
        <dbReference type="ARBA" id="ARBA00023288"/>
    </source>
</evidence>
<feature type="non-terminal residue" evidence="13">
    <location>
        <position position="1"/>
    </location>
</feature>
<keyword evidence="12" id="KW-1133">Transmembrane helix</keyword>
<reference evidence="13" key="1">
    <citation type="submission" date="2018-05" db="EMBL/GenBank/DDBJ databases">
        <title>Draft genome of Mucuna pruriens seed.</title>
        <authorList>
            <person name="Nnadi N.E."/>
            <person name="Vos R."/>
            <person name="Hasami M.H."/>
            <person name="Devisetty U.K."/>
            <person name="Aguiy J.C."/>
        </authorList>
    </citation>
    <scope>NUCLEOTIDE SEQUENCE [LARGE SCALE GENOMIC DNA]</scope>
    <source>
        <strain evidence="13">JCA_2017</strain>
    </source>
</reference>
<gene>
    <name evidence="13" type="ORF">CR513_43368</name>
</gene>
<protein>
    <recommendedName>
        <fullName evidence="15">Classical arabinogalactan protein 1</fullName>
    </recommendedName>
</protein>
<evidence type="ECO:0000256" key="1">
    <source>
        <dbReference type="ARBA" id="ARBA00004609"/>
    </source>
</evidence>
<feature type="transmembrane region" description="Helical" evidence="12">
    <location>
        <begin position="139"/>
        <end position="160"/>
    </location>
</feature>
<organism evidence="13 14">
    <name type="scientific">Mucuna pruriens</name>
    <name type="common">Velvet bean</name>
    <name type="synonym">Dolichos pruriens</name>
    <dbReference type="NCBI Taxonomy" id="157652"/>
    <lineage>
        <taxon>Eukaryota</taxon>
        <taxon>Viridiplantae</taxon>
        <taxon>Streptophyta</taxon>
        <taxon>Embryophyta</taxon>
        <taxon>Tracheophyta</taxon>
        <taxon>Spermatophyta</taxon>
        <taxon>Magnoliopsida</taxon>
        <taxon>eudicotyledons</taxon>
        <taxon>Gunneridae</taxon>
        <taxon>Pentapetalae</taxon>
        <taxon>rosids</taxon>
        <taxon>fabids</taxon>
        <taxon>Fabales</taxon>
        <taxon>Fabaceae</taxon>
        <taxon>Papilionoideae</taxon>
        <taxon>50 kb inversion clade</taxon>
        <taxon>NPAAA clade</taxon>
        <taxon>indigoferoid/millettioid clade</taxon>
        <taxon>Phaseoleae</taxon>
        <taxon>Mucuna</taxon>
    </lineage>
</organism>
<keyword evidence="5" id="KW-0654">Proteoglycan</keyword>
<dbReference type="PANTHER" id="PTHR36321">
    <property type="entry name" value="CLASSICAL ARABINOGALACTAN PROTEIN 9"/>
    <property type="match status" value="1"/>
</dbReference>
<evidence type="ECO:0000256" key="2">
    <source>
        <dbReference type="ARBA" id="ARBA00022475"/>
    </source>
</evidence>
<dbReference type="AlphaFoldDB" id="A0A371FEA0"/>
<dbReference type="GO" id="GO:0098552">
    <property type="term" value="C:side of membrane"/>
    <property type="evidence" value="ECO:0007669"/>
    <property type="project" value="UniProtKB-KW"/>
</dbReference>
<keyword evidence="4" id="KW-0732">Signal</keyword>
<keyword evidence="12" id="KW-0812">Transmembrane</keyword>
<sequence length="161" mass="16434">MNQIFLNLLISIILFGFLKIIDITPQNKNGKKEKSSTFTVIYILFISQPLRMASSCTLVLMLVAMFVLSAVAQSPASSPNPAAAPPPKTHPSKSPPPAAPSPASVPSSPPSPTPVPPSVSPSSIATPPSEAPGPSTNAAVSYGFAAAGSVLVGLFAAVMIV</sequence>
<comment type="function">
    <text evidence="9">Proteoglycan that seems to be implicated in diverse developmental roles such as differentiation, cell-cell recognition, embryogenesis and programmed cell death.</text>
</comment>
<evidence type="ECO:0000256" key="10">
    <source>
        <dbReference type="ARBA" id="ARBA00025756"/>
    </source>
</evidence>
<keyword evidence="8" id="KW-0449">Lipoprotein</keyword>
<dbReference type="STRING" id="157652.A0A371FEA0"/>
<comment type="caution">
    <text evidence="13">The sequence shown here is derived from an EMBL/GenBank/DDBJ whole genome shotgun (WGS) entry which is preliminary data.</text>
</comment>
<feature type="compositionally biased region" description="Pro residues" evidence="11">
    <location>
        <begin position="82"/>
        <end position="100"/>
    </location>
</feature>
<dbReference type="Proteomes" id="UP000257109">
    <property type="component" value="Unassembled WGS sequence"/>
</dbReference>
<evidence type="ECO:0000256" key="3">
    <source>
        <dbReference type="ARBA" id="ARBA00022622"/>
    </source>
</evidence>
<comment type="subcellular location">
    <subcellularLocation>
        <location evidence="1">Cell membrane</location>
        <topology evidence="1">Lipid-anchor</topology>
        <topology evidence="1">GPI-anchor</topology>
    </subcellularLocation>
</comment>
<feature type="transmembrane region" description="Helical" evidence="12">
    <location>
        <begin position="52"/>
        <end position="72"/>
    </location>
</feature>
<dbReference type="GO" id="GO:0005886">
    <property type="term" value="C:plasma membrane"/>
    <property type="evidence" value="ECO:0007669"/>
    <property type="project" value="UniProtKB-SubCell"/>
</dbReference>
<dbReference type="InterPro" id="IPR044959">
    <property type="entry name" value="AGP"/>
</dbReference>
<evidence type="ECO:0008006" key="15">
    <source>
        <dbReference type="Google" id="ProtNLM"/>
    </source>
</evidence>
<keyword evidence="6 12" id="KW-0472">Membrane</keyword>
<keyword evidence="7" id="KW-0325">Glycoprotein</keyword>
<evidence type="ECO:0000256" key="4">
    <source>
        <dbReference type="ARBA" id="ARBA00022729"/>
    </source>
</evidence>
<evidence type="ECO:0000313" key="14">
    <source>
        <dbReference type="Proteomes" id="UP000257109"/>
    </source>
</evidence>
<evidence type="ECO:0000256" key="6">
    <source>
        <dbReference type="ARBA" id="ARBA00023136"/>
    </source>
</evidence>
<keyword evidence="3" id="KW-0336">GPI-anchor</keyword>
<accession>A0A371FEA0</accession>
<dbReference type="PANTHER" id="PTHR36321:SF2">
    <property type="entry name" value="CLASSICAL ARABINOGALACTAN PROTEIN 1"/>
    <property type="match status" value="1"/>
</dbReference>
<dbReference type="EMBL" id="QJKJ01009438">
    <property type="protein sequence ID" value="RDX76627.1"/>
    <property type="molecule type" value="Genomic_DNA"/>
</dbReference>
<comment type="similarity">
    <text evidence="10">Belongs to the classical AGP family.</text>
</comment>